<evidence type="ECO:0000256" key="3">
    <source>
        <dbReference type="ARBA" id="ARBA00022670"/>
    </source>
</evidence>
<evidence type="ECO:0000256" key="1">
    <source>
        <dbReference type="ARBA" id="ARBA00000707"/>
    </source>
</evidence>
<dbReference type="GO" id="GO:0004843">
    <property type="term" value="F:cysteine-type deubiquitinase activity"/>
    <property type="evidence" value="ECO:0007669"/>
    <property type="project" value="UniProtKB-EC"/>
</dbReference>
<comment type="caution">
    <text evidence="6">Lacks conserved residue(s) required for the propagation of feature annotation.</text>
</comment>
<dbReference type="PANTHER" id="PTHR13291:SF0">
    <property type="entry name" value="JOSEPHIN-LIKE PROTEIN"/>
    <property type="match status" value="1"/>
</dbReference>
<comment type="caution">
    <text evidence="8">The sequence shown here is derived from an EMBL/GenBank/DDBJ whole genome shotgun (WGS) entry which is preliminary data.</text>
</comment>
<evidence type="ECO:0000313" key="8">
    <source>
        <dbReference type="EMBL" id="KAG5179560.1"/>
    </source>
</evidence>
<evidence type="ECO:0000256" key="6">
    <source>
        <dbReference type="PROSITE-ProRule" id="PRU00331"/>
    </source>
</evidence>
<dbReference type="GO" id="GO:0006508">
    <property type="term" value="P:proteolysis"/>
    <property type="evidence" value="ECO:0007669"/>
    <property type="project" value="UniProtKB-KW"/>
</dbReference>
<dbReference type="AlphaFoldDB" id="A0A836CAV1"/>
<accession>A0A836CAV1</accession>
<comment type="catalytic activity">
    <reaction evidence="1">
        <text>Thiol-dependent hydrolysis of ester, thioester, amide, peptide and isopeptide bonds formed by the C-terminal Gly of ubiquitin (a 76-residue protein attached to proteins as an intracellular targeting signal).</text>
        <dbReference type="EC" id="3.4.19.12"/>
    </reaction>
</comment>
<dbReference type="OrthoDB" id="192933at2759"/>
<dbReference type="Pfam" id="PF02099">
    <property type="entry name" value="Josephin"/>
    <property type="match status" value="1"/>
</dbReference>
<gene>
    <name evidence="8" type="ORF">JKP88DRAFT_326743</name>
</gene>
<dbReference type="EMBL" id="JAFCMP010000457">
    <property type="protein sequence ID" value="KAG5179560.1"/>
    <property type="molecule type" value="Genomic_DNA"/>
</dbReference>
<dbReference type="InterPro" id="IPR040053">
    <property type="entry name" value="JOSD1/2"/>
</dbReference>
<feature type="domain" description="Josephin" evidence="7">
    <location>
        <begin position="1"/>
        <end position="162"/>
    </location>
</feature>
<evidence type="ECO:0000256" key="2">
    <source>
        <dbReference type="ARBA" id="ARBA00012759"/>
    </source>
</evidence>
<dbReference type="Gene3D" id="3.90.70.40">
    <property type="match status" value="1"/>
</dbReference>
<dbReference type="GO" id="GO:0016579">
    <property type="term" value="P:protein deubiquitination"/>
    <property type="evidence" value="ECO:0007669"/>
    <property type="project" value="InterPro"/>
</dbReference>
<protein>
    <recommendedName>
        <fullName evidence="2">ubiquitinyl hydrolase 1</fullName>
        <ecNumber evidence="2">3.4.19.12</ecNumber>
    </recommendedName>
</protein>
<evidence type="ECO:0000256" key="4">
    <source>
        <dbReference type="ARBA" id="ARBA00022786"/>
    </source>
</evidence>
<sequence>MTIASPKLCCRFAKESALRKASGLSTLWVNPFKSAVPFLGYYDLSVLVEALQTRGVRVSAHVAWNPAHPDLCAQELTEVDLEHCVGLIINCRDPSMVWRPRHWLAVARIADGTFVNCDSKLLEPQRVGGGAQLLPWLLEDLRSRDGQAFFMSGAADEEGGQR</sequence>
<proteinExistence type="predicted"/>
<organism evidence="8 9">
    <name type="scientific">Tribonema minus</name>
    <dbReference type="NCBI Taxonomy" id="303371"/>
    <lineage>
        <taxon>Eukaryota</taxon>
        <taxon>Sar</taxon>
        <taxon>Stramenopiles</taxon>
        <taxon>Ochrophyta</taxon>
        <taxon>PX clade</taxon>
        <taxon>Xanthophyceae</taxon>
        <taxon>Tribonematales</taxon>
        <taxon>Tribonemataceae</taxon>
        <taxon>Tribonema</taxon>
    </lineage>
</organism>
<keyword evidence="4" id="KW-0833">Ubl conjugation pathway</keyword>
<evidence type="ECO:0000256" key="5">
    <source>
        <dbReference type="ARBA" id="ARBA00022801"/>
    </source>
</evidence>
<evidence type="ECO:0000259" key="7">
    <source>
        <dbReference type="PROSITE" id="PS50957"/>
    </source>
</evidence>
<dbReference type="InterPro" id="IPR006155">
    <property type="entry name" value="Josephin"/>
</dbReference>
<name>A0A836CAV1_9STRA</name>
<dbReference type="PROSITE" id="PS50957">
    <property type="entry name" value="JOSEPHIN"/>
    <property type="match status" value="1"/>
</dbReference>
<dbReference type="Proteomes" id="UP000664859">
    <property type="component" value="Unassembled WGS sequence"/>
</dbReference>
<dbReference type="PANTHER" id="PTHR13291">
    <property type="entry name" value="JOSEPHIN 1, 2"/>
    <property type="match status" value="1"/>
</dbReference>
<reference evidence="8" key="1">
    <citation type="submission" date="2021-02" db="EMBL/GenBank/DDBJ databases">
        <title>First Annotated Genome of the Yellow-green Alga Tribonema minus.</title>
        <authorList>
            <person name="Mahan K.M."/>
        </authorList>
    </citation>
    <scope>NUCLEOTIDE SEQUENCE</scope>
    <source>
        <strain evidence="8">UTEX B ZZ1240</strain>
    </source>
</reference>
<evidence type="ECO:0000313" key="9">
    <source>
        <dbReference type="Proteomes" id="UP000664859"/>
    </source>
</evidence>
<keyword evidence="3" id="KW-0645">Protease</keyword>
<dbReference type="EC" id="3.4.19.12" evidence="2"/>
<keyword evidence="5" id="KW-0378">Hydrolase</keyword>
<keyword evidence="9" id="KW-1185">Reference proteome</keyword>